<evidence type="ECO:0000313" key="3">
    <source>
        <dbReference type="EMBL" id="KQL20481.1"/>
    </source>
</evidence>
<gene>
    <name evidence="3" type="ORF">AN957_19085</name>
</gene>
<dbReference type="AlphaFoldDB" id="A0A0Q3QQP0"/>
<keyword evidence="4" id="KW-1185">Reference proteome</keyword>
<dbReference type="InterPro" id="IPR002711">
    <property type="entry name" value="HNH"/>
</dbReference>
<dbReference type="InterPro" id="IPR003615">
    <property type="entry name" value="HNH_nuc"/>
</dbReference>
<proteinExistence type="predicted"/>
<dbReference type="Pfam" id="PF01844">
    <property type="entry name" value="HNH"/>
    <property type="match status" value="1"/>
</dbReference>
<dbReference type="EMBL" id="LJIX01000006">
    <property type="protein sequence ID" value="KQL20481.1"/>
    <property type="molecule type" value="Genomic_DNA"/>
</dbReference>
<feature type="coiled-coil region" evidence="1">
    <location>
        <begin position="105"/>
        <end position="132"/>
    </location>
</feature>
<dbReference type="CDD" id="cd00085">
    <property type="entry name" value="HNHc"/>
    <property type="match status" value="1"/>
</dbReference>
<dbReference type="STRING" id="1637975.AN957_19085"/>
<reference evidence="3 4" key="1">
    <citation type="submission" date="2015-09" db="EMBL/GenBank/DDBJ databases">
        <title>Genome sequencing project for genomic taxonomy and phylogenomics of Bacillus-like bacteria.</title>
        <authorList>
            <person name="Liu B."/>
            <person name="Wang J."/>
            <person name="Zhu Y."/>
            <person name="Liu G."/>
            <person name="Chen Q."/>
            <person name="Chen Z."/>
            <person name="Lan J."/>
            <person name="Che J."/>
            <person name="Ge C."/>
            <person name="Shi H."/>
            <person name="Pan Z."/>
            <person name="Liu X."/>
        </authorList>
    </citation>
    <scope>NUCLEOTIDE SEQUENCE [LARGE SCALE GENOMIC DNA]</scope>
    <source>
        <strain evidence="3 4">FJAT-18043</strain>
    </source>
</reference>
<dbReference type="RefSeq" id="WP_053475513.1">
    <property type="nucleotide sequence ID" value="NZ_LJIX01000006.1"/>
</dbReference>
<dbReference type="GO" id="GO:0008270">
    <property type="term" value="F:zinc ion binding"/>
    <property type="evidence" value="ECO:0007669"/>
    <property type="project" value="InterPro"/>
</dbReference>
<dbReference type="GO" id="GO:0004519">
    <property type="term" value="F:endonuclease activity"/>
    <property type="evidence" value="ECO:0007669"/>
    <property type="project" value="InterPro"/>
</dbReference>
<evidence type="ECO:0000259" key="2">
    <source>
        <dbReference type="Pfam" id="PF01844"/>
    </source>
</evidence>
<protein>
    <recommendedName>
        <fullName evidence="2">HNH domain-containing protein</fullName>
    </recommendedName>
</protein>
<dbReference type="GO" id="GO:0003676">
    <property type="term" value="F:nucleic acid binding"/>
    <property type="evidence" value="ECO:0007669"/>
    <property type="project" value="InterPro"/>
</dbReference>
<keyword evidence="1" id="KW-0175">Coiled coil</keyword>
<name>A0A0Q3QQP0_9BACI</name>
<comment type="caution">
    <text evidence="3">The sequence shown here is derived from an EMBL/GenBank/DDBJ whole genome shotgun (WGS) entry which is preliminary data.</text>
</comment>
<sequence>MDLGFHPVAKPSYSRRVKKRGDRNKFSKYVRDQIKDHFEDTCQMCMGRGCHIHHVQPKGSGKGRGVFTNGLLLCNECHKKVHADDALLRYWKKVFRKKYGPLYFMDEEDIKAKQLTKELQQEEKAVREWKNHNGN</sequence>
<feature type="domain" description="HNH" evidence="2">
    <location>
        <begin position="42"/>
        <end position="83"/>
    </location>
</feature>
<dbReference type="Proteomes" id="UP000050996">
    <property type="component" value="Unassembled WGS sequence"/>
</dbReference>
<organism evidence="3 4">
    <name type="scientific">Cytobacillus solani</name>
    <dbReference type="NCBI Taxonomy" id="1637975"/>
    <lineage>
        <taxon>Bacteria</taxon>
        <taxon>Bacillati</taxon>
        <taxon>Bacillota</taxon>
        <taxon>Bacilli</taxon>
        <taxon>Bacillales</taxon>
        <taxon>Bacillaceae</taxon>
        <taxon>Cytobacillus</taxon>
    </lineage>
</organism>
<dbReference type="PATRIC" id="fig|1637975.4.peg.3777"/>
<accession>A0A0Q3QQP0</accession>
<evidence type="ECO:0000256" key="1">
    <source>
        <dbReference type="SAM" id="Coils"/>
    </source>
</evidence>
<evidence type="ECO:0000313" key="4">
    <source>
        <dbReference type="Proteomes" id="UP000050996"/>
    </source>
</evidence>
<dbReference type="Gene3D" id="1.10.30.50">
    <property type="match status" value="1"/>
</dbReference>